<dbReference type="OrthoDB" id="9781469at2"/>
<dbReference type="Pfam" id="PF07690">
    <property type="entry name" value="MFS_1"/>
    <property type="match status" value="1"/>
</dbReference>
<dbReference type="AlphaFoldDB" id="K6VUR5"/>
<evidence type="ECO:0000256" key="7">
    <source>
        <dbReference type="ARBA" id="ARBA00023136"/>
    </source>
</evidence>
<dbReference type="InterPro" id="IPR036259">
    <property type="entry name" value="MFS_trans_sf"/>
</dbReference>
<feature type="transmembrane region" description="Helical" evidence="8">
    <location>
        <begin position="21"/>
        <end position="45"/>
    </location>
</feature>
<feature type="domain" description="Major facilitator superfamily (MFS) profile" evidence="9">
    <location>
        <begin position="23"/>
        <end position="458"/>
    </location>
</feature>
<dbReference type="InterPro" id="IPR020846">
    <property type="entry name" value="MFS_dom"/>
</dbReference>
<feature type="transmembrane region" description="Helical" evidence="8">
    <location>
        <begin position="436"/>
        <end position="455"/>
    </location>
</feature>
<gene>
    <name evidence="10" type="ORF">GORHZ_113_00210</name>
</gene>
<feature type="transmembrane region" description="Helical" evidence="8">
    <location>
        <begin position="365"/>
        <end position="390"/>
    </location>
</feature>
<evidence type="ECO:0000256" key="4">
    <source>
        <dbReference type="ARBA" id="ARBA00022475"/>
    </source>
</evidence>
<dbReference type="CDD" id="cd17321">
    <property type="entry name" value="MFS_MMR_MDR_like"/>
    <property type="match status" value="1"/>
</dbReference>
<feature type="transmembrane region" description="Helical" evidence="8">
    <location>
        <begin position="232"/>
        <end position="255"/>
    </location>
</feature>
<dbReference type="SUPFAM" id="SSF103473">
    <property type="entry name" value="MFS general substrate transporter"/>
    <property type="match status" value="1"/>
</dbReference>
<feature type="transmembrane region" description="Helical" evidence="8">
    <location>
        <begin position="411"/>
        <end position="430"/>
    </location>
</feature>
<comment type="caution">
    <text evidence="10">The sequence shown here is derived from an EMBL/GenBank/DDBJ whole genome shotgun (WGS) entry which is preliminary data.</text>
</comment>
<feature type="transmembrane region" description="Helical" evidence="8">
    <location>
        <begin position="276"/>
        <end position="299"/>
    </location>
</feature>
<dbReference type="InterPro" id="IPR011701">
    <property type="entry name" value="MFS"/>
</dbReference>
<evidence type="ECO:0000259" key="9">
    <source>
        <dbReference type="PROSITE" id="PS50850"/>
    </source>
</evidence>
<dbReference type="Proteomes" id="UP000008363">
    <property type="component" value="Unassembled WGS sequence"/>
</dbReference>
<protein>
    <submittedName>
        <fullName evidence="10">Putative drug resistance transporter</fullName>
    </submittedName>
</protein>
<dbReference type="NCBIfam" id="TIGR00711">
    <property type="entry name" value="efflux_EmrB"/>
    <property type="match status" value="1"/>
</dbReference>
<evidence type="ECO:0000256" key="5">
    <source>
        <dbReference type="ARBA" id="ARBA00022692"/>
    </source>
</evidence>
<dbReference type="PROSITE" id="PS50850">
    <property type="entry name" value="MFS"/>
    <property type="match status" value="1"/>
</dbReference>
<feature type="transmembrane region" description="Helical" evidence="8">
    <location>
        <begin position="57"/>
        <end position="76"/>
    </location>
</feature>
<feature type="transmembrane region" description="Helical" evidence="8">
    <location>
        <begin position="175"/>
        <end position="194"/>
    </location>
</feature>
<feature type="transmembrane region" description="Helical" evidence="8">
    <location>
        <begin position="311"/>
        <end position="329"/>
    </location>
</feature>
<dbReference type="eggNOG" id="COG0477">
    <property type="taxonomic scope" value="Bacteria"/>
</dbReference>
<dbReference type="GO" id="GO:0005886">
    <property type="term" value="C:plasma membrane"/>
    <property type="evidence" value="ECO:0007669"/>
    <property type="project" value="UniProtKB-SubCell"/>
</dbReference>
<proteinExistence type="inferred from homology"/>
<evidence type="ECO:0000256" key="1">
    <source>
        <dbReference type="ARBA" id="ARBA00004651"/>
    </source>
</evidence>
<evidence type="ECO:0000256" key="8">
    <source>
        <dbReference type="SAM" id="Phobius"/>
    </source>
</evidence>
<keyword evidence="4" id="KW-1003">Cell membrane</keyword>
<evidence type="ECO:0000313" key="11">
    <source>
        <dbReference type="Proteomes" id="UP000008363"/>
    </source>
</evidence>
<dbReference type="EMBL" id="BAHC01000113">
    <property type="protein sequence ID" value="GAB90640.1"/>
    <property type="molecule type" value="Genomic_DNA"/>
</dbReference>
<keyword evidence="6 8" id="KW-1133">Transmembrane helix</keyword>
<evidence type="ECO:0000256" key="6">
    <source>
        <dbReference type="ARBA" id="ARBA00022989"/>
    </source>
</evidence>
<dbReference type="Gene3D" id="1.20.1720.10">
    <property type="entry name" value="Multidrug resistance protein D"/>
    <property type="match status" value="1"/>
</dbReference>
<evidence type="ECO:0000256" key="3">
    <source>
        <dbReference type="ARBA" id="ARBA00022448"/>
    </source>
</evidence>
<name>K6VUR5_9ACTN</name>
<feature type="transmembrane region" description="Helical" evidence="8">
    <location>
        <begin position="206"/>
        <end position="226"/>
    </location>
</feature>
<feature type="transmembrane region" description="Helical" evidence="8">
    <location>
        <begin position="88"/>
        <end position="108"/>
    </location>
</feature>
<dbReference type="Gene3D" id="1.20.1250.20">
    <property type="entry name" value="MFS general substrate transporter like domains"/>
    <property type="match status" value="1"/>
</dbReference>
<reference evidence="10 11" key="1">
    <citation type="submission" date="2012-08" db="EMBL/GenBank/DDBJ databases">
        <title>Whole genome shotgun sequence of Gordonia rhizosphera NBRC 16068.</title>
        <authorList>
            <person name="Takarada H."/>
            <person name="Isaki S."/>
            <person name="Hosoyama A."/>
            <person name="Tsuchikane K."/>
            <person name="Katsumata H."/>
            <person name="Baba S."/>
            <person name="Ohji S."/>
            <person name="Yamazaki S."/>
            <person name="Fujita N."/>
        </authorList>
    </citation>
    <scope>NUCLEOTIDE SEQUENCE [LARGE SCALE GENOMIC DNA]</scope>
    <source>
        <strain evidence="10 11">NBRC 16068</strain>
    </source>
</reference>
<sequence length="458" mass="47209">MLNRVPEALDATVPARRPAPVFALSAAILGFFVVTLDAVIVNVALPSIRESLGGGMAGLQWVVDGYTLLFAALLLSSGSLADRIGARHALAVGFALFAVASFACGAAPTLPVLIGMRFVQGAAAALIVPASLTLVSETYPDPRRRSRAVGMWAMGGAVASTAGPVAGGLLTELNWRWIFLINVPVAVIALLALRRTAPSPTHPTRLDWPGQLAAVTAMAALTFAAIEAGDVGVLGGSVLVALLVAVIGLTAFVLIEARTKDPMVPLDLFGGRVFRISLIAGFAFMVGYFGLPFVMSLYFQQTQGMSAFQTGIAFLPMMLIGLVLTPFSARIVERVGARTPIVGGLACMVVGMVALVLAAPSAPNWALSILMVLVGLGGPLTMPPLTALLLHHVPPERTGTASGVFNTSRQIGGALAVAVFGALLADDSAFTDGLHISLLVGATVVAIAAIAGLRLPQR</sequence>
<dbReference type="InterPro" id="IPR004638">
    <property type="entry name" value="EmrB-like"/>
</dbReference>
<feature type="transmembrane region" description="Helical" evidence="8">
    <location>
        <begin position="114"/>
        <end position="136"/>
    </location>
</feature>
<dbReference type="PANTHER" id="PTHR42718:SF9">
    <property type="entry name" value="MAJOR FACILITATOR SUPERFAMILY MULTIDRUG TRANSPORTER MFSC"/>
    <property type="match status" value="1"/>
</dbReference>
<keyword evidence="5 8" id="KW-0812">Transmembrane</keyword>
<organism evidence="10 11">
    <name type="scientific">Gordonia rhizosphera NBRC 16068</name>
    <dbReference type="NCBI Taxonomy" id="1108045"/>
    <lineage>
        <taxon>Bacteria</taxon>
        <taxon>Bacillati</taxon>
        <taxon>Actinomycetota</taxon>
        <taxon>Actinomycetes</taxon>
        <taxon>Mycobacteriales</taxon>
        <taxon>Gordoniaceae</taxon>
        <taxon>Gordonia</taxon>
    </lineage>
</organism>
<feature type="transmembrane region" description="Helical" evidence="8">
    <location>
        <begin position="341"/>
        <end position="359"/>
    </location>
</feature>
<feature type="transmembrane region" description="Helical" evidence="8">
    <location>
        <begin position="148"/>
        <end position="169"/>
    </location>
</feature>
<dbReference type="GO" id="GO:0022857">
    <property type="term" value="F:transmembrane transporter activity"/>
    <property type="evidence" value="ECO:0007669"/>
    <property type="project" value="InterPro"/>
</dbReference>
<keyword evidence="11" id="KW-1185">Reference proteome</keyword>
<keyword evidence="3" id="KW-0813">Transport</keyword>
<accession>K6VUR5</accession>
<dbReference type="PANTHER" id="PTHR42718">
    <property type="entry name" value="MAJOR FACILITATOR SUPERFAMILY MULTIDRUG TRANSPORTER MFSC"/>
    <property type="match status" value="1"/>
</dbReference>
<dbReference type="STRING" id="1108045.GORHZ_113_00210"/>
<evidence type="ECO:0000256" key="2">
    <source>
        <dbReference type="ARBA" id="ARBA00008537"/>
    </source>
</evidence>
<keyword evidence="7 8" id="KW-0472">Membrane</keyword>
<evidence type="ECO:0000313" key="10">
    <source>
        <dbReference type="EMBL" id="GAB90640.1"/>
    </source>
</evidence>
<dbReference type="RefSeq" id="WP_006333595.1">
    <property type="nucleotide sequence ID" value="NZ_BAHC01000113.1"/>
</dbReference>
<comment type="similarity">
    <text evidence="2">Belongs to the major facilitator superfamily. EmrB family.</text>
</comment>
<comment type="subcellular location">
    <subcellularLocation>
        <location evidence="1">Cell membrane</location>
        <topology evidence="1">Multi-pass membrane protein</topology>
    </subcellularLocation>
</comment>